<dbReference type="EMBL" id="ML996339">
    <property type="protein sequence ID" value="KAF2727331.1"/>
    <property type="molecule type" value="Genomic_DNA"/>
</dbReference>
<dbReference type="OrthoDB" id="1470350at2759"/>
<keyword evidence="6" id="KW-0503">Monooxygenase</keyword>
<dbReference type="Proteomes" id="UP000799444">
    <property type="component" value="Unassembled WGS sequence"/>
</dbReference>
<keyword evidence="3 5" id="KW-0479">Metal-binding</keyword>
<keyword evidence="8" id="KW-1185">Reference proteome</keyword>
<dbReference type="GO" id="GO:0020037">
    <property type="term" value="F:heme binding"/>
    <property type="evidence" value="ECO:0007669"/>
    <property type="project" value="InterPro"/>
</dbReference>
<dbReference type="GO" id="GO:0004497">
    <property type="term" value="F:monooxygenase activity"/>
    <property type="evidence" value="ECO:0007669"/>
    <property type="project" value="UniProtKB-KW"/>
</dbReference>
<keyword evidence="5 6" id="KW-0349">Heme</keyword>
<keyword evidence="6" id="KW-0560">Oxidoreductase</keyword>
<dbReference type="PANTHER" id="PTHR24305">
    <property type="entry name" value="CYTOCHROME P450"/>
    <property type="match status" value="1"/>
</dbReference>
<dbReference type="PANTHER" id="PTHR24305:SF166">
    <property type="entry name" value="CYTOCHROME P450 12A4, MITOCHONDRIAL-RELATED"/>
    <property type="match status" value="1"/>
</dbReference>
<dbReference type="AlphaFoldDB" id="A0A9P4QM36"/>
<evidence type="ECO:0000256" key="1">
    <source>
        <dbReference type="ARBA" id="ARBA00001971"/>
    </source>
</evidence>
<dbReference type="GO" id="GO:0016705">
    <property type="term" value="F:oxidoreductase activity, acting on paired donors, with incorporation or reduction of molecular oxygen"/>
    <property type="evidence" value="ECO:0007669"/>
    <property type="project" value="InterPro"/>
</dbReference>
<evidence type="ECO:0000256" key="3">
    <source>
        <dbReference type="ARBA" id="ARBA00022723"/>
    </source>
</evidence>
<dbReference type="InterPro" id="IPR002401">
    <property type="entry name" value="Cyt_P450_E_grp-I"/>
</dbReference>
<accession>A0A9P4QM36</accession>
<gene>
    <name evidence="7" type="ORF">EJ04DRAFT_582117</name>
</gene>
<dbReference type="InterPro" id="IPR017972">
    <property type="entry name" value="Cyt_P450_CS"/>
</dbReference>
<organism evidence="7 8">
    <name type="scientific">Polyplosphaeria fusca</name>
    <dbReference type="NCBI Taxonomy" id="682080"/>
    <lineage>
        <taxon>Eukaryota</taxon>
        <taxon>Fungi</taxon>
        <taxon>Dikarya</taxon>
        <taxon>Ascomycota</taxon>
        <taxon>Pezizomycotina</taxon>
        <taxon>Dothideomycetes</taxon>
        <taxon>Pleosporomycetidae</taxon>
        <taxon>Pleosporales</taxon>
        <taxon>Tetraplosphaeriaceae</taxon>
        <taxon>Polyplosphaeria</taxon>
    </lineage>
</organism>
<comment type="caution">
    <text evidence="7">The sequence shown here is derived from an EMBL/GenBank/DDBJ whole genome shotgun (WGS) entry which is preliminary data.</text>
</comment>
<sequence length="107" mass="12080">MQSLYLLHTSPTVFPDPLSFRPERWIADPSLTKYMFAFSRGSRMCLGINLAMSELYFGVAYAVRCLEMRVVETVEERDVLTTNDCFVGMTDLGSEGVKVEIVGEVED</sequence>
<keyword evidence="4 5" id="KW-0408">Iron</keyword>
<evidence type="ECO:0000313" key="8">
    <source>
        <dbReference type="Proteomes" id="UP000799444"/>
    </source>
</evidence>
<comment type="cofactor">
    <cofactor evidence="1 5">
        <name>heme</name>
        <dbReference type="ChEBI" id="CHEBI:30413"/>
    </cofactor>
</comment>
<dbReference type="Pfam" id="PF00067">
    <property type="entry name" value="p450"/>
    <property type="match status" value="1"/>
</dbReference>
<protein>
    <submittedName>
        <fullName evidence="7">Cytochrome P450</fullName>
    </submittedName>
</protein>
<reference evidence="7" key="1">
    <citation type="journal article" date="2020" name="Stud. Mycol.">
        <title>101 Dothideomycetes genomes: a test case for predicting lifestyles and emergence of pathogens.</title>
        <authorList>
            <person name="Haridas S."/>
            <person name="Albert R."/>
            <person name="Binder M."/>
            <person name="Bloem J."/>
            <person name="Labutti K."/>
            <person name="Salamov A."/>
            <person name="Andreopoulos B."/>
            <person name="Baker S."/>
            <person name="Barry K."/>
            <person name="Bills G."/>
            <person name="Bluhm B."/>
            <person name="Cannon C."/>
            <person name="Castanera R."/>
            <person name="Culley D."/>
            <person name="Daum C."/>
            <person name="Ezra D."/>
            <person name="Gonzalez J."/>
            <person name="Henrissat B."/>
            <person name="Kuo A."/>
            <person name="Liang C."/>
            <person name="Lipzen A."/>
            <person name="Lutzoni F."/>
            <person name="Magnuson J."/>
            <person name="Mondo S."/>
            <person name="Nolan M."/>
            <person name="Ohm R."/>
            <person name="Pangilinan J."/>
            <person name="Park H.-J."/>
            <person name="Ramirez L."/>
            <person name="Alfaro M."/>
            <person name="Sun H."/>
            <person name="Tritt A."/>
            <person name="Yoshinaga Y."/>
            <person name="Zwiers L.-H."/>
            <person name="Turgeon B."/>
            <person name="Goodwin S."/>
            <person name="Spatafora J."/>
            <person name="Crous P."/>
            <person name="Grigoriev I."/>
        </authorList>
    </citation>
    <scope>NUCLEOTIDE SEQUENCE</scope>
    <source>
        <strain evidence="7">CBS 125425</strain>
    </source>
</reference>
<evidence type="ECO:0000256" key="6">
    <source>
        <dbReference type="RuleBase" id="RU000461"/>
    </source>
</evidence>
<evidence type="ECO:0000256" key="4">
    <source>
        <dbReference type="ARBA" id="ARBA00023004"/>
    </source>
</evidence>
<dbReference type="PRINTS" id="PR00463">
    <property type="entry name" value="EP450I"/>
</dbReference>
<comment type="similarity">
    <text evidence="2 6">Belongs to the cytochrome P450 family.</text>
</comment>
<evidence type="ECO:0000256" key="5">
    <source>
        <dbReference type="PIRSR" id="PIRSR602401-1"/>
    </source>
</evidence>
<dbReference type="InterPro" id="IPR001128">
    <property type="entry name" value="Cyt_P450"/>
</dbReference>
<name>A0A9P4QM36_9PLEO</name>
<proteinExistence type="inferred from homology"/>
<dbReference type="InterPro" id="IPR050121">
    <property type="entry name" value="Cytochrome_P450_monoxygenase"/>
</dbReference>
<dbReference type="InterPro" id="IPR036396">
    <property type="entry name" value="Cyt_P450_sf"/>
</dbReference>
<dbReference type="GO" id="GO:0005506">
    <property type="term" value="F:iron ion binding"/>
    <property type="evidence" value="ECO:0007669"/>
    <property type="project" value="InterPro"/>
</dbReference>
<dbReference type="SUPFAM" id="SSF48264">
    <property type="entry name" value="Cytochrome P450"/>
    <property type="match status" value="1"/>
</dbReference>
<evidence type="ECO:0000313" key="7">
    <source>
        <dbReference type="EMBL" id="KAF2727331.1"/>
    </source>
</evidence>
<dbReference type="PROSITE" id="PS00086">
    <property type="entry name" value="CYTOCHROME_P450"/>
    <property type="match status" value="1"/>
</dbReference>
<dbReference type="Gene3D" id="1.10.630.10">
    <property type="entry name" value="Cytochrome P450"/>
    <property type="match status" value="1"/>
</dbReference>
<feature type="binding site" description="axial binding residue" evidence="5">
    <location>
        <position position="45"/>
    </location>
    <ligand>
        <name>heme</name>
        <dbReference type="ChEBI" id="CHEBI:30413"/>
    </ligand>
    <ligandPart>
        <name>Fe</name>
        <dbReference type="ChEBI" id="CHEBI:18248"/>
    </ligandPart>
</feature>
<evidence type="ECO:0000256" key="2">
    <source>
        <dbReference type="ARBA" id="ARBA00010617"/>
    </source>
</evidence>